<dbReference type="Proteomes" id="UP000070501">
    <property type="component" value="Unassembled WGS sequence"/>
</dbReference>
<protein>
    <submittedName>
        <fullName evidence="1">Uncharacterized protein</fullName>
    </submittedName>
</protein>
<name>A0A136JAN8_9PEZI</name>
<proteinExistence type="predicted"/>
<dbReference type="AlphaFoldDB" id="A0A136JAN8"/>
<sequence>MQVHPRQQVALQPHECPKRWMLMTTCGSDECWHQFEPCMGAKRSTAGFDHGLCQEEVVYCVRRTEDYFGDRPPGHTVVCMGQGTKNTCRNTAHSTPAKQPALAPPRNGAIGGTAVATHKDNSVAAGTGLAIWSSDGSRQSCDAAHACVSSWVRSRQRQVRGDDDAVPGLRDSKSDRQRHALEGAILWHDAPVMACVSRDGPPVTGGGSPTPKRSFPRFAPARPMPAAGQWATAQNAQHCSLSLAACTPWASKRRPAVLLAVSSSVELQWHGTTAQACKDGKSLPGGALRQQGVG</sequence>
<evidence type="ECO:0000313" key="1">
    <source>
        <dbReference type="EMBL" id="KXJ94231.1"/>
    </source>
</evidence>
<keyword evidence="2" id="KW-1185">Reference proteome</keyword>
<accession>A0A136JAN8</accession>
<evidence type="ECO:0000313" key="2">
    <source>
        <dbReference type="Proteomes" id="UP000070501"/>
    </source>
</evidence>
<gene>
    <name evidence="1" type="ORF">Micbo1qcDRAFT_220838</name>
</gene>
<dbReference type="InParanoid" id="A0A136JAN8"/>
<organism evidence="1 2">
    <name type="scientific">Microdochium bolleyi</name>
    <dbReference type="NCBI Taxonomy" id="196109"/>
    <lineage>
        <taxon>Eukaryota</taxon>
        <taxon>Fungi</taxon>
        <taxon>Dikarya</taxon>
        <taxon>Ascomycota</taxon>
        <taxon>Pezizomycotina</taxon>
        <taxon>Sordariomycetes</taxon>
        <taxon>Xylariomycetidae</taxon>
        <taxon>Xylariales</taxon>
        <taxon>Microdochiaceae</taxon>
        <taxon>Microdochium</taxon>
    </lineage>
</organism>
<dbReference type="EMBL" id="KQ964247">
    <property type="protein sequence ID" value="KXJ94231.1"/>
    <property type="molecule type" value="Genomic_DNA"/>
</dbReference>
<reference evidence="2" key="1">
    <citation type="submission" date="2016-02" db="EMBL/GenBank/DDBJ databases">
        <title>Draft genome sequence of Microdochium bolleyi, a fungal endophyte of beachgrass.</title>
        <authorList>
            <consortium name="DOE Joint Genome Institute"/>
            <person name="David A.S."/>
            <person name="May G."/>
            <person name="Haridas S."/>
            <person name="Lim J."/>
            <person name="Wang M."/>
            <person name="Labutti K."/>
            <person name="Lipzen A."/>
            <person name="Barry K."/>
            <person name="Grigoriev I.V."/>
        </authorList>
    </citation>
    <scope>NUCLEOTIDE SEQUENCE [LARGE SCALE GENOMIC DNA]</scope>
    <source>
        <strain evidence="2">J235TASD1</strain>
    </source>
</reference>